<feature type="domain" description="P68 RBP/TagC-like beta-propeller" evidence="2">
    <location>
        <begin position="68"/>
        <end position="339"/>
    </location>
</feature>
<sequence>MINRRAFVLAGAAGLAAATTLTSPAIAAGASRSAVPGARTAASDGRFDLTAPAVQYLREKTLYNSTILQSFAFDDVHRCIFAVQLMEGGIQLPDEPGPVSGGDRSARGDMCLTRLGLGGEQLGHMYLRGFGHGASIGVEPGSGTSYIWTEADANPDSGYGTAVARFSYVDGAVLDSGSSAVDKIYVVPGSTSNRPAVDVLNRRLLVQYMVPDGGYRYRVLDLDRAKRGDLRPLFDIPRVGIDDTETPQGVAILGDHVYQMTGTHYTDESGDNPPSGHGNAYLSRVHLPTSRLEQRIRTEAAYSLDYREPEGIAIQLGPSPRLHLGFASGVAGARKYTLYYKSQS</sequence>
<gene>
    <name evidence="3" type="ORF">GCM10018793_04200</name>
</gene>
<evidence type="ECO:0000259" key="2">
    <source>
        <dbReference type="Pfam" id="PF21311"/>
    </source>
</evidence>
<dbReference type="InterPro" id="IPR048799">
    <property type="entry name" value="P68_RBP_TagC-like_beta-prop"/>
</dbReference>
<organism evidence="3 4">
    <name type="scientific">Streptomyces sulfonofaciens</name>
    <dbReference type="NCBI Taxonomy" id="68272"/>
    <lineage>
        <taxon>Bacteria</taxon>
        <taxon>Bacillati</taxon>
        <taxon>Actinomycetota</taxon>
        <taxon>Actinomycetes</taxon>
        <taxon>Kitasatosporales</taxon>
        <taxon>Streptomycetaceae</taxon>
        <taxon>Streptomyces</taxon>
    </lineage>
</organism>
<proteinExistence type="predicted"/>
<evidence type="ECO:0000313" key="4">
    <source>
        <dbReference type="Proteomes" id="UP000603708"/>
    </source>
</evidence>
<feature type="signal peptide" evidence="1">
    <location>
        <begin position="1"/>
        <end position="27"/>
    </location>
</feature>
<comment type="caution">
    <text evidence="3">The sequence shown here is derived from an EMBL/GenBank/DDBJ whole genome shotgun (WGS) entry which is preliminary data.</text>
</comment>
<evidence type="ECO:0000313" key="3">
    <source>
        <dbReference type="EMBL" id="GHH70331.1"/>
    </source>
</evidence>
<dbReference type="RefSeq" id="WP_189929087.1">
    <property type="nucleotide sequence ID" value="NZ_BNCD01000001.1"/>
</dbReference>
<dbReference type="Proteomes" id="UP000603708">
    <property type="component" value="Unassembled WGS sequence"/>
</dbReference>
<dbReference type="PROSITE" id="PS51318">
    <property type="entry name" value="TAT"/>
    <property type="match status" value="1"/>
</dbReference>
<dbReference type="InterPro" id="IPR006311">
    <property type="entry name" value="TAT_signal"/>
</dbReference>
<accession>A0A919KSE0</accession>
<evidence type="ECO:0000256" key="1">
    <source>
        <dbReference type="SAM" id="SignalP"/>
    </source>
</evidence>
<reference evidence="3" key="1">
    <citation type="journal article" date="2014" name="Int. J. Syst. Evol. Microbiol.">
        <title>Complete genome sequence of Corynebacterium casei LMG S-19264T (=DSM 44701T), isolated from a smear-ripened cheese.</title>
        <authorList>
            <consortium name="US DOE Joint Genome Institute (JGI-PGF)"/>
            <person name="Walter F."/>
            <person name="Albersmeier A."/>
            <person name="Kalinowski J."/>
            <person name="Ruckert C."/>
        </authorList>
    </citation>
    <scope>NUCLEOTIDE SEQUENCE</scope>
    <source>
        <strain evidence="3">JCM 5069</strain>
    </source>
</reference>
<feature type="chain" id="PRO_5037103804" description="P68 RBP/TagC-like beta-propeller domain-containing protein" evidence="1">
    <location>
        <begin position="28"/>
        <end position="344"/>
    </location>
</feature>
<dbReference type="EMBL" id="BNCD01000001">
    <property type="protein sequence ID" value="GHH70331.1"/>
    <property type="molecule type" value="Genomic_DNA"/>
</dbReference>
<keyword evidence="4" id="KW-1185">Reference proteome</keyword>
<dbReference type="Pfam" id="PF21311">
    <property type="entry name" value="Phage_RBD_prop"/>
    <property type="match status" value="1"/>
</dbReference>
<dbReference type="AlphaFoldDB" id="A0A919KSE0"/>
<keyword evidence="1" id="KW-0732">Signal</keyword>
<protein>
    <recommendedName>
        <fullName evidence="2">P68 RBP/TagC-like beta-propeller domain-containing protein</fullName>
    </recommendedName>
</protein>
<reference evidence="3" key="2">
    <citation type="submission" date="2020-09" db="EMBL/GenBank/DDBJ databases">
        <authorList>
            <person name="Sun Q."/>
            <person name="Ohkuma M."/>
        </authorList>
    </citation>
    <scope>NUCLEOTIDE SEQUENCE</scope>
    <source>
        <strain evidence="3">JCM 5069</strain>
    </source>
</reference>
<name>A0A919KSE0_9ACTN</name>